<feature type="compositionally biased region" description="Gly residues" evidence="1">
    <location>
        <begin position="259"/>
        <end position="269"/>
    </location>
</feature>
<organism evidence="3 4">
    <name type="scientific">Jaminaea rosea</name>
    <dbReference type="NCBI Taxonomy" id="1569628"/>
    <lineage>
        <taxon>Eukaryota</taxon>
        <taxon>Fungi</taxon>
        <taxon>Dikarya</taxon>
        <taxon>Basidiomycota</taxon>
        <taxon>Ustilaginomycotina</taxon>
        <taxon>Exobasidiomycetes</taxon>
        <taxon>Microstromatales</taxon>
        <taxon>Microstromatales incertae sedis</taxon>
        <taxon>Jaminaea</taxon>
    </lineage>
</organism>
<evidence type="ECO:0000313" key="3">
    <source>
        <dbReference type="EMBL" id="PWN28229.1"/>
    </source>
</evidence>
<feature type="compositionally biased region" description="Low complexity" evidence="1">
    <location>
        <begin position="1"/>
        <end position="17"/>
    </location>
</feature>
<feature type="compositionally biased region" description="Polar residues" evidence="1">
    <location>
        <begin position="343"/>
        <end position="363"/>
    </location>
</feature>
<accession>A0A316USE4</accession>
<dbReference type="AlphaFoldDB" id="A0A316USE4"/>
<feature type="transmembrane region" description="Helical" evidence="2">
    <location>
        <begin position="142"/>
        <end position="166"/>
    </location>
</feature>
<keyword evidence="2" id="KW-0812">Transmembrane</keyword>
<dbReference type="Proteomes" id="UP000245884">
    <property type="component" value="Unassembled WGS sequence"/>
</dbReference>
<reference evidence="3 4" key="1">
    <citation type="journal article" date="2018" name="Mol. Biol. Evol.">
        <title>Broad Genomic Sampling Reveals a Smut Pathogenic Ancestry of the Fungal Clade Ustilaginomycotina.</title>
        <authorList>
            <person name="Kijpornyongpan T."/>
            <person name="Mondo S.J."/>
            <person name="Barry K."/>
            <person name="Sandor L."/>
            <person name="Lee J."/>
            <person name="Lipzen A."/>
            <person name="Pangilinan J."/>
            <person name="LaButti K."/>
            <person name="Hainaut M."/>
            <person name="Henrissat B."/>
            <person name="Grigoriev I.V."/>
            <person name="Spatafora J.W."/>
            <person name="Aime M.C."/>
        </authorList>
    </citation>
    <scope>NUCLEOTIDE SEQUENCE [LARGE SCALE GENOMIC DNA]</scope>
    <source>
        <strain evidence="3 4">MCA 5214</strain>
    </source>
</reference>
<keyword evidence="2" id="KW-1133">Transmembrane helix</keyword>
<feature type="region of interest" description="Disordered" evidence="1">
    <location>
        <begin position="90"/>
        <end position="135"/>
    </location>
</feature>
<evidence type="ECO:0000256" key="1">
    <source>
        <dbReference type="SAM" id="MobiDB-lite"/>
    </source>
</evidence>
<feature type="region of interest" description="Disordered" evidence="1">
    <location>
        <begin position="432"/>
        <end position="460"/>
    </location>
</feature>
<feature type="region of interest" description="Disordered" evidence="1">
    <location>
        <begin position="232"/>
        <end position="269"/>
    </location>
</feature>
<evidence type="ECO:0000256" key="2">
    <source>
        <dbReference type="SAM" id="Phobius"/>
    </source>
</evidence>
<proteinExistence type="predicted"/>
<feature type="compositionally biased region" description="Low complexity" evidence="1">
    <location>
        <begin position="410"/>
        <end position="419"/>
    </location>
</feature>
<name>A0A316USE4_9BASI</name>
<feature type="compositionally biased region" description="Basic and acidic residues" evidence="1">
    <location>
        <begin position="515"/>
        <end position="533"/>
    </location>
</feature>
<sequence>MSSSTPPSSSSSGMMPSGMPPPPGNGTMGGGQPPPSQAPPSAGSTPLSVFFVEQQQQQQHQHRLFPRQSAERDADMLQGVQDHFDAYAEMQRRQASSSSSSTPITTPAVGSNTPTLSAIPSSNPTPSQSQSPFPSDGGPAPFFTFALAAVALFVIVVAFVLLRICLRNRRLRRLGLLPDGGNGTGGPMDRFLGVGPMGGAAGFGYGREMHEDTSVPPKLWEARIVPYKGSGGEGGGAIQPPASWNDEPAGPLTSMSGKAYGGGGGAGSTSGGWDKLMPIAASLPTTIYTSSGAAAAFAASEGGDASKDKSKSSSSGGVNLPGASNRKASKKKRAATAKESATVPSTPGGTEQQPAPTDTMPGSVNVSVLIAMPSAPKGDGEELPELMLGTAAVPIYSTSPSTAAKDKRSMTSSSNASSSMYDAQVREMGYFSQAAGSSSSSSRPNTATATAAATATRTHPTRAQLISLFEQAREAKERARKKRAADAVDGAGPEEDDGLETDEEPDADAEDDRADETTMRQDGEGEDAVRREPAAAPMADVGGAGHTGAAIPPTHATTSARDPPPPTNLTTTTN</sequence>
<evidence type="ECO:0000313" key="4">
    <source>
        <dbReference type="Proteomes" id="UP000245884"/>
    </source>
</evidence>
<feature type="region of interest" description="Disordered" evidence="1">
    <location>
        <begin position="473"/>
        <end position="574"/>
    </location>
</feature>
<protein>
    <submittedName>
        <fullName evidence="3">Uncharacterized protein</fullName>
    </submittedName>
</protein>
<feature type="region of interest" description="Disordered" evidence="1">
    <location>
        <begin position="303"/>
        <end position="363"/>
    </location>
</feature>
<gene>
    <name evidence="3" type="ORF">BDZ90DRAFT_279349</name>
</gene>
<dbReference type="RefSeq" id="XP_025362841.1">
    <property type="nucleotide sequence ID" value="XM_025509162.1"/>
</dbReference>
<feature type="compositionally biased region" description="Acidic residues" evidence="1">
    <location>
        <begin position="492"/>
        <end position="514"/>
    </location>
</feature>
<dbReference type="STRING" id="1569628.A0A316USE4"/>
<feature type="compositionally biased region" description="Polar residues" evidence="1">
    <location>
        <begin position="102"/>
        <end position="119"/>
    </location>
</feature>
<feature type="region of interest" description="Disordered" evidence="1">
    <location>
        <begin position="1"/>
        <end position="70"/>
    </location>
</feature>
<feature type="region of interest" description="Disordered" evidence="1">
    <location>
        <begin position="399"/>
        <end position="420"/>
    </location>
</feature>
<dbReference type="GeneID" id="37030985"/>
<dbReference type="OrthoDB" id="958254at2759"/>
<dbReference type="EMBL" id="KZ819666">
    <property type="protein sequence ID" value="PWN28229.1"/>
    <property type="molecule type" value="Genomic_DNA"/>
</dbReference>
<feature type="compositionally biased region" description="Low complexity" evidence="1">
    <location>
        <begin position="120"/>
        <end position="135"/>
    </location>
</feature>
<keyword evidence="2" id="KW-0472">Membrane</keyword>
<keyword evidence="4" id="KW-1185">Reference proteome</keyword>